<dbReference type="InterPro" id="IPR003333">
    <property type="entry name" value="CMAS"/>
</dbReference>
<dbReference type="Pfam" id="PF02353">
    <property type="entry name" value="CMAS"/>
    <property type="match status" value="1"/>
</dbReference>
<feature type="active site" evidence="6">
    <location>
        <position position="365"/>
    </location>
</feature>
<comment type="similarity">
    <text evidence="1">Belongs to the CFA/CMAS family.</text>
</comment>
<dbReference type="AlphaFoldDB" id="A0A5C8NRB0"/>
<keyword evidence="9" id="KW-1185">Reference proteome</keyword>
<dbReference type="EMBL" id="VDUY01000007">
    <property type="protein sequence ID" value="TXL63828.1"/>
    <property type="molecule type" value="Genomic_DNA"/>
</dbReference>
<evidence type="ECO:0000259" key="7">
    <source>
        <dbReference type="Pfam" id="PF25371"/>
    </source>
</evidence>
<evidence type="ECO:0000256" key="6">
    <source>
        <dbReference type="PIRSR" id="PIRSR003085-1"/>
    </source>
</evidence>
<dbReference type="PANTHER" id="PTHR43667">
    <property type="entry name" value="CYCLOPROPANE-FATTY-ACYL-PHOSPHOLIPID SYNTHASE"/>
    <property type="match status" value="1"/>
</dbReference>
<dbReference type="RefSeq" id="WP_147705522.1">
    <property type="nucleotide sequence ID" value="NZ_VDUY01000007.1"/>
</dbReference>
<dbReference type="Pfam" id="PF25371">
    <property type="entry name" value="DUF7884"/>
    <property type="match status" value="1"/>
</dbReference>
<sequence>MLEKQLMRFVEDLRQKQPMPLRITLWNGSSTALSEAPRVELKLRQAGAAKYLLNPSLDRLGEAFVEGLVDVDGDIRDVIAVAEGLAQHGDAERGLGRLPGWLPRHTRKSDRKAIEYHYDVSNEFYSLWLDPQMLYSCAYFPEGDEDLATAQTLKLEHICRKLMLSPGQTLLDIGCGWGALAIHAARHHGAKVVGVTLSTNQYELARERVRQAGLEGRVEIRLQDYRDIPGDAVFDRISSVGMFEHVGLKNLRGYFDIVHRLLEPGGIALNHGITSSDSDSRSVGLGAGDFIDRYVFPDGELPHVSLAIRELSAAGLELTDAESLRRHYARTLGFWSDGFEKQLPRLTELAGERRARIWRVYLAGCAYGFRNGWMNIYQLQAIRPKYGSNGAESPLPMSRGYLYRA</sequence>
<dbReference type="PIRSF" id="PIRSF003085">
    <property type="entry name" value="CMAS"/>
    <property type="match status" value="1"/>
</dbReference>
<evidence type="ECO:0000313" key="8">
    <source>
        <dbReference type="EMBL" id="TXL63828.1"/>
    </source>
</evidence>
<name>A0A5C8NRB0_9BURK</name>
<keyword evidence="2 8" id="KW-0489">Methyltransferase</keyword>
<organism evidence="8 9">
    <name type="scientific">Zeimonas arvi</name>
    <dbReference type="NCBI Taxonomy" id="2498847"/>
    <lineage>
        <taxon>Bacteria</taxon>
        <taxon>Pseudomonadati</taxon>
        <taxon>Pseudomonadota</taxon>
        <taxon>Betaproteobacteria</taxon>
        <taxon>Burkholderiales</taxon>
        <taxon>Burkholderiaceae</taxon>
        <taxon>Zeimonas</taxon>
    </lineage>
</organism>
<dbReference type="OrthoDB" id="9782855at2"/>
<dbReference type="PANTHER" id="PTHR43667:SF1">
    <property type="entry name" value="CYCLOPROPANE-FATTY-ACYL-PHOSPHOLIPID SYNTHASE"/>
    <property type="match status" value="1"/>
</dbReference>
<keyword evidence="4" id="KW-0949">S-adenosyl-L-methionine</keyword>
<feature type="domain" description="DUF7884" evidence="7">
    <location>
        <begin position="13"/>
        <end position="82"/>
    </location>
</feature>
<dbReference type="GO" id="GO:0008168">
    <property type="term" value="F:methyltransferase activity"/>
    <property type="evidence" value="ECO:0007669"/>
    <property type="project" value="UniProtKB-KW"/>
</dbReference>
<dbReference type="Gene3D" id="3.40.50.150">
    <property type="entry name" value="Vaccinia Virus protein VP39"/>
    <property type="match status" value="1"/>
</dbReference>
<dbReference type="InterPro" id="IPR050723">
    <property type="entry name" value="CFA/CMAS"/>
</dbReference>
<accession>A0A5C8NRB0</accession>
<evidence type="ECO:0000256" key="2">
    <source>
        <dbReference type="ARBA" id="ARBA00022603"/>
    </source>
</evidence>
<reference evidence="8 9" key="1">
    <citation type="submission" date="2019-06" db="EMBL/GenBank/DDBJ databases">
        <title>Quisquiliibacterium sp. nov., isolated from a maize field.</title>
        <authorList>
            <person name="Lin S.-Y."/>
            <person name="Tsai C.-F."/>
            <person name="Young C.-C."/>
        </authorList>
    </citation>
    <scope>NUCLEOTIDE SEQUENCE [LARGE SCALE GENOMIC DNA]</scope>
    <source>
        <strain evidence="8 9">CC-CFT501</strain>
    </source>
</reference>
<evidence type="ECO:0000256" key="5">
    <source>
        <dbReference type="ARBA" id="ARBA00023098"/>
    </source>
</evidence>
<evidence type="ECO:0000256" key="4">
    <source>
        <dbReference type="ARBA" id="ARBA00022691"/>
    </source>
</evidence>
<protein>
    <submittedName>
        <fullName evidence="8">Class I SAM-dependent methyltransferase</fullName>
    </submittedName>
</protein>
<dbReference type="CDD" id="cd02440">
    <property type="entry name" value="AdoMet_MTases"/>
    <property type="match status" value="1"/>
</dbReference>
<dbReference type="InterPro" id="IPR029063">
    <property type="entry name" value="SAM-dependent_MTases_sf"/>
</dbReference>
<dbReference type="GO" id="GO:0032259">
    <property type="term" value="P:methylation"/>
    <property type="evidence" value="ECO:0007669"/>
    <property type="project" value="UniProtKB-KW"/>
</dbReference>
<keyword evidence="3 8" id="KW-0808">Transferase</keyword>
<evidence type="ECO:0000313" key="9">
    <source>
        <dbReference type="Proteomes" id="UP000321548"/>
    </source>
</evidence>
<evidence type="ECO:0000256" key="1">
    <source>
        <dbReference type="ARBA" id="ARBA00010815"/>
    </source>
</evidence>
<evidence type="ECO:0000256" key="3">
    <source>
        <dbReference type="ARBA" id="ARBA00022679"/>
    </source>
</evidence>
<comment type="caution">
    <text evidence="8">The sequence shown here is derived from an EMBL/GenBank/DDBJ whole genome shotgun (WGS) entry which is preliminary data.</text>
</comment>
<keyword evidence="5" id="KW-0443">Lipid metabolism</keyword>
<dbReference type="GO" id="GO:0008610">
    <property type="term" value="P:lipid biosynthetic process"/>
    <property type="evidence" value="ECO:0007669"/>
    <property type="project" value="InterPro"/>
</dbReference>
<dbReference type="InterPro" id="IPR057206">
    <property type="entry name" value="DUF7884"/>
</dbReference>
<gene>
    <name evidence="8" type="ORF">FHP08_16155</name>
</gene>
<dbReference type="Proteomes" id="UP000321548">
    <property type="component" value="Unassembled WGS sequence"/>
</dbReference>
<dbReference type="SUPFAM" id="SSF53335">
    <property type="entry name" value="S-adenosyl-L-methionine-dependent methyltransferases"/>
    <property type="match status" value="1"/>
</dbReference>
<proteinExistence type="inferred from homology"/>